<sequence>MRYRLIDQLQVYYQKETVLIQINEKVLPKQEHIFDIEESVDGFLEIEEMTFKDKKLEILYACPNDYSPLYQYRQFADFYKLEIVQTILNQRPTEPTFYHMANILVKNTKDILFIYKADHYGELPYSRLGEIDQIKVFICSLFGQYSLEKYQKDIERTVKKENHPLLLQVIECHSVEEIEQLIRDSLTTEQRVYFEEIQRQESRDKLMKRTNRLFKSSLIVAGILLYSCTTLFLIQSKEKAIKQVKEENKVEVQFLNKIIEGDSENIESDMKKMNLSKEKQVGIYIQLGEYEKAYEIDKKSDKEITQMLYKQGKIDQINELSLAGSAYLEDVQTILNTKDLSDLLPLLQVDTDSFLIELIAKKAIEQEDASILTTIRTQFLDNSSITLPQKLVSTIYDTLIQLNTDELEKIYSDSSLSEEQKKTKTNELLKENNELLTEKAKE</sequence>
<keyword evidence="2" id="KW-0812">Transmembrane</keyword>
<keyword evidence="2" id="KW-0472">Membrane</keyword>
<dbReference type="OrthoDB" id="2193222at2"/>
<evidence type="ECO:0000256" key="1">
    <source>
        <dbReference type="SAM" id="MobiDB-lite"/>
    </source>
</evidence>
<dbReference type="EMBL" id="UFYW01000001">
    <property type="protein sequence ID" value="STD82517.1"/>
    <property type="molecule type" value="Genomic_DNA"/>
</dbReference>
<evidence type="ECO:0000313" key="4">
    <source>
        <dbReference type="EMBL" id="STD82517.1"/>
    </source>
</evidence>
<accession>A0A376GVF0</accession>
<dbReference type="Proteomes" id="UP001183682">
    <property type="component" value="Unassembled WGS sequence"/>
</dbReference>
<keyword evidence="5" id="KW-1185">Reference proteome</keyword>
<dbReference type="EMBL" id="JARPZN010000011">
    <property type="protein sequence ID" value="MDT2691179.1"/>
    <property type="molecule type" value="Genomic_DNA"/>
</dbReference>
<dbReference type="RefSeq" id="WP_060814847.1">
    <property type="nucleotide sequence ID" value="NZ_JARPZN010000011.1"/>
</dbReference>
<reference evidence="3" key="2">
    <citation type="submission" date="2023-03" db="EMBL/GenBank/DDBJ databases">
        <authorList>
            <person name="Shen W."/>
            <person name="Cai J."/>
        </authorList>
    </citation>
    <scope>NUCLEOTIDE SEQUENCE</scope>
    <source>
        <strain evidence="3">K69-2</strain>
    </source>
</reference>
<protein>
    <submittedName>
        <fullName evidence="3">Conjugal transfer protein TraF</fullName>
    </submittedName>
</protein>
<dbReference type="AlphaFoldDB" id="A0A376GVF0"/>
<name>A0A376GVF0_ENTGA</name>
<evidence type="ECO:0000313" key="5">
    <source>
        <dbReference type="Proteomes" id="UP000254807"/>
    </source>
</evidence>
<feature type="compositionally biased region" description="Basic and acidic residues" evidence="1">
    <location>
        <begin position="418"/>
        <end position="442"/>
    </location>
</feature>
<organism evidence="4 5">
    <name type="scientific">Enterococcus gallinarum</name>
    <dbReference type="NCBI Taxonomy" id="1353"/>
    <lineage>
        <taxon>Bacteria</taxon>
        <taxon>Bacillati</taxon>
        <taxon>Bacillota</taxon>
        <taxon>Bacilli</taxon>
        <taxon>Lactobacillales</taxon>
        <taxon>Enterococcaceae</taxon>
        <taxon>Enterococcus</taxon>
    </lineage>
</organism>
<proteinExistence type="predicted"/>
<evidence type="ECO:0000256" key="2">
    <source>
        <dbReference type="SAM" id="Phobius"/>
    </source>
</evidence>
<keyword evidence="2" id="KW-1133">Transmembrane helix</keyword>
<reference evidence="4 5" key="1">
    <citation type="submission" date="2018-06" db="EMBL/GenBank/DDBJ databases">
        <authorList>
            <consortium name="Pathogen Informatics"/>
            <person name="Doyle S."/>
        </authorList>
    </citation>
    <scope>NUCLEOTIDE SEQUENCE [LARGE SCALE GENOMIC DNA]</scope>
    <source>
        <strain evidence="4 5">NCTC12360</strain>
    </source>
</reference>
<dbReference type="Proteomes" id="UP000254807">
    <property type="component" value="Unassembled WGS sequence"/>
</dbReference>
<evidence type="ECO:0000313" key="3">
    <source>
        <dbReference type="EMBL" id="MDT2691179.1"/>
    </source>
</evidence>
<feature type="region of interest" description="Disordered" evidence="1">
    <location>
        <begin position="414"/>
        <end position="442"/>
    </location>
</feature>
<gene>
    <name evidence="4" type="ORF">NCTC12360_00946</name>
    <name evidence="3" type="ORF">P7E30_13455</name>
</gene>
<feature type="transmembrane region" description="Helical" evidence="2">
    <location>
        <begin position="213"/>
        <end position="234"/>
    </location>
</feature>